<dbReference type="AlphaFoldDB" id="A0AA36H6Q9"/>
<dbReference type="InterPro" id="IPR000668">
    <property type="entry name" value="Peptidase_C1A_C"/>
</dbReference>
<sequence length="366" mass="41200">MAKMLFLLAVFFIPASGMSVDANNMSDQELVDYLNKKQHFFKAELPKMPYEKFKSQLMDLKFMKKPERAERAKQLVLNEDLPESFDAREKWSNCVSIKTIRDQANCGSCWAVSAASAMSDRLCIQTKGQDQRIISDTDILACCGEFCGEGCNGGYMLKAFQYGMNFGVCTGGAYKAKGCCKPYAFHPCGQHKDQPYYGECLKQNEDTPTCRARCQFGYKTDYDKDKIYANSAYFVDENEDAIRKEIFTSGPVQAGFIVYQDFRAYKKGVYVHTTGGRAGGHAIKIIGWGVENGVKYWLVSNSWSSDWGENGLFKIRRGTNECEIESMRILTERELLISIHTITKTPGLGIHFITINRSATEANKGT</sequence>
<comment type="function">
    <text evidence="9">Expression of the protease correlates with blood-feeding and suggests a role for the protease in blood digestion.</text>
</comment>
<protein>
    <recommendedName>
        <fullName evidence="11">Peptidase C1A papain C-terminal domain-containing protein</fullName>
    </recommendedName>
</protein>
<dbReference type="Gene3D" id="3.90.70.10">
    <property type="entry name" value="Cysteine proteinases"/>
    <property type="match status" value="1"/>
</dbReference>
<keyword evidence="5" id="KW-0788">Thiol protease</keyword>
<feature type="chain" id="PRO_5041380716" description="Peptidase C1A papain C-terminal domain-containing protein" evidence="10">
    <location>
        <begin position="18"/>
        <end position="366"/>
    </location>
</feature>
<keyword evidence="6" id="KW-0865">Zymogen</keyword>
<evidence type="ECO:0000313" key="12">
    <source>
        <dbReference type="EMBL" id="CAJ0605161.1"/>
    </source>
</evidence>
<dbReference type="InterPro" id="IPR038765">
    <property type="entry name" value="Papain-like_cys_pep_sf"/>
</dbReference>
<dbReference type="SMART" id="SM00645">
    <property type="entry name" value="Pept_C1"/>
    <property type="match status" value="1"/>
</dbReference>
<dbReference type="GO" id="GO:0008234">
    <property type="term" value="F:cysteine-type peptidase activity"/>
    <property type="evidence" value="ECO:0007669"/>
    <property type="project" value="UniProtKB-KW"/>
</dbReference>
<evidence type="ECO:0000256" key="9">
    <source>
        <dbReference type="ARBA" id="ARBA00057399"/>
    </source>
</evidence>
<dbReference type="InterPro" id="IPR013128">
    <property type="entry name" value="Peptidase_C1A"/>
</dbReference>
<keyword evidence="2" id="KW-0645">Protease</keyword>
<evidence type="ECO:0000256" key="8">
    <source>
        <dbReference type="ARBA" id="ARBA00023180"/>
    </source>
</evidence>
<keyword evidence="8" id="KW-0325">Glycoprotein</keyword>
<feature type="signal peptide" evidence="10">
    <location>
        <begin position="1"/>
        <end position="17"/>
    </location>
</feature>
<name>A0AA36H6Q9_CYLNA</name>
<keyword evidence="13" id="KW-1185">Reference proteome</keyword>
<gene>
    <name evidence="12" type="ORF">CYNAS_LOCUS17144</name>
</gene>
<keyword evidence="4" id="KW-0378">Hydrolase</keyword>
<dbReference type="EMBL" id="CATQJL010000316">
    <property type="protein sequence ID" value="CAJ0605161.1"/>
    <property type="molecule type" value="Genomic_DNA"/>
</dbReference>
<keyword evidence="3 10" id="KW-0732">Signal</keyword>
<dbReference type="InterPro" id="IPR025660">
    <property type="entry name" value="Pept_his_AS"/>
</dbReference>
<organism evidence="12 13">
    <name type="scientific">Cylicocyclus nassatus</name>
    <name type="common">Nematode worm</name>
    <dbReference type="NCBI Taxonomy" id="53992"/>
    <lineage>
        <taxon>Eukaryota</taxon>
        <taxon>Metazoa</taxon>
        <taxon>Ecdysozoa</taxon>
        <taxon>Nematoda</taxon>
        <taxon>Chromadorea</taxon>
        <taxon>Rhabditida</taxon>
        <taxon>Rhabditina</taxon>
        <taxon>Rhabditomorpha</taxon>
        <taxon>Strongyloidea</taxon>
        <taxon>Strongylidae</taxon>
        <taxon>Cylicocyclus</taxon>
    </lineage>
</organism>
<reference evidence="12" key="1">
    <citation type="submission" date="2023-07" db="EMBL/GenBank/DDBJ databases">
        <authorList>
            <consortium name="CYATHOMIX"/>
        </authorList>
    </citation>
    <scope>NUCLEOTIDE SEQUENCE</scope>
    <source>
        <strain evidence="12">N/A</strain>
    </source>
</reference>
<dbReference type="CDD" id="cd02620">
    <property type="entry name" value="Peptidase_C1A_CathepsinB"/>
    <property type="match status" value="1"/>
</dbReference>
<dbReference type="FunFam" id="3.90.70.10:FF:000031">
    <property type="entry name" value="Cathepsin B"/>
    <property type="match status" value="1"/>
</dbReference>
<dbReference type="PROSITE" id="PS00639">
    <property type="entry name" value="THIOL_PROTEASE_HIS"/>
    <property type="match status" value="1"/>
</dbReference>
<comment type="caution">
    <text evidence="12">The sequence shown here is derived from an EMBL/GenBank/DDBJ whole genome shotgun (WGS) entry which is preliminary data.</text>
</comment>
<dbReference type="Pfam" id="PF00112">
    <property type="entry name" value="Peptidase_C1"/>
    <property type="match status" value="1"/>
</dbReference>
<feature type="domain" description="Peptidase C1A papain C-terminal" evidence="11">
    <location>
        <begin position="81"/>
        <end position="332"/>
    </location>
</feature>
<keyword evidence="7" id="KW-1015">Disulfide bond</keyword>
<proteinExistence type="inferred from homology"/>
<evidence type="ECO:0000256" key="10">
    <source>
        <dbReference type="SAM" id="SignalP"/>
    </source>
</evidence>
<evidence type="ECO:0000259" key="11">
    <source>
        <dbReference type="SMART" id="SM00645"/>
    </source>
</evidence>
<evidence type="ECO:0000256" key="7">
    <source>
        <dbReference type="ARBA" id="ARBA00023157"/>
    </source>
</evidence>
<accession>A0AA36H6Q9</accession>
<dbReference type="PROSITE" id="PS00139">
    <property type="entry name" value="THIOL_PROTEASE_CYS"/>
    <property type="match status" value="1"/>
</dbReference>
<comment type="similarity">
    <text evidence="1">Belongs to the peptidase C1 family.</text>
</comment>
<evidence type="ECO:0000256" key="4">
    <source>
        <dbReference type="ARBA" id="ARBA00022801"/>
    </source>
</evidence>
<dbReference type="PANTHER" id="PTHR12411">
    <property type="entry name" value="CYSTEINE PROTEASE FAMILY C1-RELATED"/>
    <property type="match status" value="1"/>
</dbReference>
<evidence type="ECO:0000256" key="2">
    <source>
        <dbReference type="ARBA" id="ARBA00022670"/>
    </source>
</evidence>
<dbReference type="PRINTS" id="PR00705">
    <property type="entry name" value="PAPAIN"/>
</dbReference>
<dbReference type="GO" id="GO:0006508">
    <property type="term" value="P:proteolysis"/>
    <property type="evidence" value="ECO:0007669"/>
    <property type="project" value="UniProtKB-KW"/>
</dbReference>
<evidence type="ECO:0000313" key="13">
    <source>
        <dbReference type="Proteomes" id="UP001176961"/>
    </source>
</evidence>
<dbReference type="Proteomes" id="UP001176961">
    <property type="component" value="Unassembled WGS sequence"/>
</dbReference>
<evidence type="ECO:0000256" key="1">
    <source>
        <dbReference type="ARBA" id="ARBA00008455"/>
    </source>
</evidence>
<evidence type="ECO:0000256" key="5">
    <source>
        <dbReference type="ARBA" id="ARBA00022807"/>
    </source>
</evidence>
<evidence type="ECO:0000256" key="3">
    <source>
        <dbReference type="ARBA" id="ARBA00022729"/>
    </source>
</evidence>
<evidence type="ECO:0000256" key="6">
    <source>
        <dbReference type="ARBA" id="ARBA00023145"/>
    </source>
</evidence>
<dbReference type="InterPro" id="IPR000169">
    <property type="entry name" value="Pept_cys_AS"/>
</dbReference>
<dbReference type="SUPFAM" id="SSF54001">
    <property type="entry name" value="Cysteine proteinases"/>
    <property type="match status" value="1"/>
</dbReference>